<feature type="region of interest" description="Disordered" evidence="1">
    <location>
        <begin position="1"/>
        <end position="20"/>
    </location>
</feature>
<proteinExistence type="predicted"/>
<dbReference type="Proteomes" id="UP000501690">
    <property type="component" value="Linkage Group LG10"/>
</dbReference>
<gene>
    <name evidence="2" type="ORF">DEO72_LG10g2785</name>
</gene>
<keyword evidence="3" id="KW-1185">Reference proteome</keyword>
<reference evidence="2 3" key="1">
    <citation type="submission" date="2019-04" db="EMBL/GenBank/DDBJ databases">
        <title>An improved genome assembly and genetic linkage map for asparagus bean, Vigna unguiculata ssp. sesquipedialis.</title>
        <authorList>
            <person name="Xia Q."/>
            <person name="Zhang R."/>
            <person name="Dong Y."/>
        </authorList>
    </citation>
    <scope>NUCLEOTIDE SEQUENCE [LARGE SCALE GENOMIC DNA]</scope>
    <source>
        <tissue evidence="2">Leaf</tissue>
    </source>
</reference>
<dbReference type="EMBL" id="CP039354">
    <property type="protein sequence ID" value="QCE11552.1"/>
    <property type="molecule type" value="Genomic_DNA"/>
</dbReference>
<name>A0A4D6NF57_VIGUN</name>
<accession>A0A4D6NF57</accession>
<sequence>MALFSLAEEKRQGLEMSGRPATVGITNGSLRRTGLRGRERVLAGDASGGDWRRWRRVSPAVRLAAAALADGILVAREKRGGVAMHTPLFLAHTPPVTSYTSHM</sequence>
<protein>
    <submittedName>
        <fullName evidence="2">Uncharacterized protein</fullName>
    </submittedName>
</protein>
<dbReference type="AlphaFoldDB" id="A0A4D6NF57"/>
<organism evidence="2 3">
    <name type="scientific">Vigna unguiculata</name>
    <name type="common">Cowpea</name>
    <dbReference type="NCBI Taxonomy" id="3917"/>
    <lineage>
        <taxon>Eukaryota</taxon>
        <taxon>Viridiplantae</taxon>
        <taxon>Streptophyta</taxon>
        <taxon>Embryophyta</taxon>
        <taxon>Tracheophyta</taxon>
        <taxon>Spermatophyta</taxon>
        <taxon>Magnoliopsida</taxon>
        <taxon>eudicotyledons</taxon>
        <taxon>Gunneridae</taxon>
        <taxon>Pentapetalae</taxon>
        <taxon>rosids</taxon>
        <taxon>fabids</taxon>
        <taxon>Fabales</taxon>
        <taxon>Fabaceae</taxon>
        <taxon>Papilionoideae</taxon>
        <taxon>50 kb inversion clade</taxon>
        <taxon>NPAAA clade</taxon>
        <taxon>indigoferoid/millettioid clade</taxon>
        <taxon>Phaseoleae</taxon>
        <taxon>Vigna</taxon>
    </lineage>
</organism>
<evidence type="ECO:0000313" key="2">
    <source>
        <dbReference type="EMBL" id="QCE11552.1"/>
    </source>
</evidence>
<evidence type="ECO:0000256" key="1">
    <source>
        <dbReference type="SAM" id="MobiDB-lite"/>
    </source>
</evidence>
<evidence type="ECO:0000313" key="3">
    <source>
        <dbReference type="Proteomes" id="UP000501690"/>
    </source>
</evidence>